<dbReference type="SUPFAM" id="SSF46785">
    <property type="entry name" value="Winged helix' DNA-binding domain"/>
    <property type="match status" value="1"/>
</dbReference>
<dbReference type="GO" id="GO:0003700">
    <property type="term" value="F:DNA-binding transcription factor activity"/>
    <property type="evidence" value="ECO:0007669"/>
    <property type="project" value="InterPro"/>
</dbReference>
<dbReference type="InterPro" id="IPR050679">
    <property type="entry name" value="Bact_HTH_transcr_reg"/>
</dbReference>
<dbReference type="VEuPathDB" id="VectorBase:AMAM024249"/>
<dbReference type="Gene3D" id="1.10.10.10">
    <property type="entry name" value="Winged helix-like DNA-binding domain superfamily/Winged helix DNA-binding domain"/>
    <property type="match status" value="1"/>
</dbReference>
<dbReference type="Gene3D" id="3.40.1410.10">
    <property type="entry name" value="Chorismate lyase-like"/>
    <property type="match status" value="1"/>
</dbReference>
<dbReference type="PANTHER" id="PTHR44846">
    <property type="entry name" value="MANNOSYL-D-GLYCERATE TRANSPORT/METABOLISM SYSTEM REPRESSOR MNGR-RELATED"/>
    <property type="match status" value="1"/>
</dbReference>
<dbReference type="SMART" id="SM00345">
    <property type="entry name" value="HTH_GNTR"/>
    <property type="match status" value="1"/>
</dbReference>
<dbReference type="InterPro" id="IPR028978">
    <property type="entry name" value="Chorismate_lyase_/UTRA_dom_sf"/>
</dbReference>
<dbReference type="InterPro" id="IPR036390">
    <property type="entry name" value="WH_DNA-bd_sf"/>
</dbReference>
<dbReference type="InterPro" id="IPR011663">
    <property type="entry name" value="UTRA"/>
</dbReference>
<dbReference type="PANTHER" id="PTHR44846:SF1">
    <property type="entry name" value="MANNOSYL-D-GLYCERATE TRANSPORT_METABOLISM SYSTEM REPRESSOR MNGR-RELATED"/>
    <property type="match status" value="1"/>
</dbReference>
<name>A0A182TCQ3_9DIPT</name>
<dbReference type="SMART" id="SM00866">
    <property type="entry name" value="UTRA"/>
    <property type="match status" value="1"/>
</dbReference>
<accession>A0A182TCQ3</accession>
<proteinExistence type="predicted"/>
<dbReference type="CDD" id="cd07377">
    <property type="entry name" value="WHTH_GntR"/>
    <property type="match status" value="1"/>
</dbReference>
<feature type="domain" description="HTH gntR-type" evidence="4">
    <location>
        <begin position="70"/>
        <end position="140"/>
    </location>
</feature>
<reference evidence="6" key="1">
    <citation type="submission" date="2013-09" db="EMBL/GenBank/DDBJ databases">
        <title>The Genome Sequence of Anopheles maculatus species B.</title>
        <authorList>
            <consortium name="The Broad Institute Genomics Platform"/>
            <person name="Neafsey D.E."/>
            <person name="Besansky N."/>
            <person name="Howell P."/>
            <person name="Walton C."/>
            <person name="Young S.K."/>
            <person name="Zeng Q."/>
            <person name="Gargeya S."/>
            <person name="Fitzgerald M."/>
            <person name="Haas B."/>
            <person name="Abouelleil A."/>
            <person name="Allen A.W."/>
            <person name="Alvarado L."/>
            <person name="Arachchi H.M."/>
            <person name="Berlin A.M."/>
            <person name="Chapman S.B."/>
            <person name="Gainer-Dewar J."/>
            <person name="Goldberg J."/>
            <person name="Griggs A."/>
            <person name="Gujja S."/>
            <person name="Hansen M."/>
            <person name="Howarth C."/>
            <person name="Imamovic A."/>
            <person name="Ireland A."/>
            <person name="Larimer J."/>
            <person name="McCowan C."/>
            <person name="Murphy C."/>
            <person name="Pearson M."/>
            <person name="Poon T.W."/>
            <person name="Priest M."/>
            <person name="Roberts A."/>
            <person name="Saif S."/>
            <person name="Shea T."/>
            <person name="Sisk P."/>
            <person name="Sykes S."/>
            <person name="Wortman J."/>
            <person name="Nusbaum C."/>
            <person name="Birren B."/>
        </authorList>
    </citation>
    <scope>NUCLEOTIDE SEQUENCE [LARGE SCALE GENOMIC DNA]</scope>
    <source>
        <strain evidence="6">maculatus3</strain>
    </source>
</reference>
<dbReference type="GO" id="GO:0003677">
    <property type="term" value="F:DNA binding"/>
    <property type="evidence" value="ECO:0007669"/>
    <property type="project" value="UniProtKB-KW"/>
</dbReference>
<evidence type="ECO:0000256" key="3">
    <source>
        <dbReference type="ARBA" id="ARBA00023163"/>
    </source>
</evidence>
<dbReference type="Proteomes" id="UP000075901">
    <property type="component" value="Unassembled WGS sequence"/>
</dbReference>
<reference evidence="5" key="2">
    <citation type="submission" date="2020-05" db="UniProtKB">
        <authorList>
            <consortium name="EnsemblMetazoa"/>
        </authorList>
    </citation>
    <scope>IDENTIFICATION</scope>
    <source>
        <strain evidence="5">maculatus3</strain>
    </source>
</reference>
<dbReference type="EnsemblMetazoa" id="AMAM024249-RA">
    <property type="protein sequence ID" value="AMAM024249-PA"/>
    <property type="gene ID" value="AMAM024249"/>
</dbReference>
<evidence type="ECO:0000313" key="6">
    <source>
        <dbReference type="Proteomes" id="UP000075901"/>
    </source>
</evidence>
<keyword evidence="3" id="KW-0804">Transcription</keyword>
<dbReference type="Pfam" id="PF00392">
    <property type="entry name" value="GntR"/>
    <property type="match status" value="1"/>
</dbReference>
<dbReference type="Gene3D" id="3.40.50.10490">
    <property type="entry name" value="Glucose-6-phosphate isomerase like protein, domain 1"/>
    <property type="match status" value="1"/>
</dbReference>
<dbReference type="SUPFAM" id="SSF64288">
    <property type="entry name" value="Chorismate lyase-like"/>
    <property type="match status" value="1"/>
</dbReference>
<dbReference type="PRINTS" id="PR00035">
    <property type="entry name" value="HTHGNTR"/>
</dbReference>
<organism evidence="5 6">
    <name type="scientific">Anopheles maculatus</name>
    <dbReference type="NCBI Taxonomy" id="74869"/>
    <lineage>
        <taxon>Eukaryota</taxon>
        <taxon>Metazoa</taxon>
        <taxon>Ecdysozoa</taxon>
        <taxon>Arthropoda</taxon>
        <taxon>Hexapoda</taxon>
        <taxon>Insecta</taxon>
        <taxon>Pterygota</taxon>
        <taxon>Neoptera</taxon>
        <taxon>Endopterygota</taxon>
        <taxon>Diptera</taxon>
        <taxon>Nematocera</taxon>
        <taxon>Culicoidea</taxon>
        <taxon>Culicidae</taxon>
        <taxon>Anophelinae</taxon>
        <taxon>Anopheles</taxon>
        <taxon>Anopheles maculatus group</taxon>
    </lineage>
</organism>
<evidence type="ECO:0000259" key="4">
    <source>
        <dbReference type="PROSITE" id="PS50949"/>
    </source>
</evidence>
<protein>
    <recommendedName>
        <fullName evidence="4">HTH gntR-type domain-containing protein</fullName>
    </recommendedName>
</protein>
<keyword evidence="6" id="KW-1185">Reference proteome</keyword>
<dbReference type="InterPro" id="IPR000524">
    <property type="entry name" value="Tscrpt_reg_HTH_GntR"/>
</dbReference>
<evidence type="ECO:0000256" key="1">
    <source>
        <dbReference type="ARBA" id="ARBA00023015"/>
    </source>
</evidence>
<dbReference type="AlphaFoldDB" id="A0A182TCQ3"/>
<sequence length="299" mass="32809">AARVTSRHSSGKLLVDIADITIDNQCDYGDAAVSLPGLAQKAAPLSTIMGATIANSLVLRICELMQQQQRTPPILASANIDGIILQRIITFTYDDKLPGELLLADEFKVARGTIKQAIDSLVSIGMVYREQGKGTFINRDALHKHYTDLPEALVAFNSATPVDVEILSLLSTMANQELAERMGLDLGSQLMRLERLFMQGEKAVGHAVTYLNGRVYNDLSHVDNSGPLYEQLRETFGYSPTKAEERYLPVICDAKLANLLNIAQGCALFRIERTASNLDDVVLEYSITHMQDAALSLQI</sequence>
<dbReference type="InterPro" id="IPR036388">
    <property type="entry name" value="WH-like_DNA-bd_sf"/>
</dbReference>
<keyword evidence="2" id="KW-0238">DNA-binding</keyword>
<keyword evidence="1" id="KW-0805">Transcription regulation</keyword>
<dbReference type="GO" id="GO:0045892">
    <property type="term" value="P:negative regulation of DNA-templated transcription"/>
    <property type="evidence" value="ECO:0007669"/>
    <property type="project" value="TreeGrafter"/>
</dbReference>
<dbReference type="Pfam" id="PF07702">
    <property type="entry name" value="UTRA"/>
    <property type="match status" value="1"/>
</dbReference>
<dbReference type="PROSITE" id="PS50949">
    <property type="entry name" value="HTH_GNTR"/>
    <property type="match status" value="1"/>
</dbReference>
<evidence type="ECO:0000256" key="2">
    <source>
        <dbReference type="ARBA" id="ARBA00023125"/>
    </source>
</evidence>
<evidence type="ECO:0000313" key="5">
    <source>
        <dbReference type="EnsemblMetazoa" id="AMAM024249-PA"/>
    </source>
</evidence>